<dbReference type="Pfam" id="PF01494">
    <property type="entry name" value="FAD_binding_3"/>
    <property type="match status" value="1"/>
</dbReference>
<keyword evidence="1" id="KW-0560">Oxidoreductase</keyword>
<dbReference type="PANTHER" id="PTHR43476:SF3">
    <property type="entry name" value="FAD-BINDING MONOOXYGENASE"/>
    <property type="match status" value="1"/>
</dbReference>
<dbReference type="InterPro" id="IPR002938">
    <property type="entry name" value="FAD-bd"/>
</dbReference>
<dbReference type="RefSeq" id="WP_216877982.1">
    <property type="nucleotide sequence ID" value="NZ_JAERQM010000006.1"/>
</dbReference>
<evidence type="ECO:0000259" key="2">
    <source>
        <dbReference type="Pfam" id="PF01494"/>
    </source>
</evidence>
<protein>
    <submittedName>
        <fullName evidence="3">FAD-dependent monooxygenase</fullName>
    </submittedName>
</protein>
<evidence type="ECO:0000256" key="1">
    <source>
        <dbReference type="ARBA" id="ARBA00023002"/>
    </source>
</evidence>
<name>A0ABS6HDR6_9PROT</name>
<dbReference type="EMBL" id="JAERQM010000006">
    <property type="protein sequence ID" value="MBU8545967.1"/>
    <property type="molecule type" value="Genomic_DNA"/>
</dbReference>
<organism evidence="3 4">
    <name type="scientific">Falsiroseomonas oleicola</name>
    <dbReference type="NCBI Taxonomy" id="2801474"/>
    <lineage>
        <taxon>Bacteria</taxon>
        <taxon>Pseudomonadati</taxon>
        <taxon>Pseudomonadota</taxon>
        <taxon>Alphaproteobacteria</taxon>
        <taxon>Acetobacterales</taxon>
        <taxon>Roseomonadaceae</taxon>
        <taxon>Falsiroseomonas</taxon>
    </lineage>
</organism>
<evidence type="ECO:0000313" key="4">
    <source>
        <dbReference type="Proteomes" id="UP000689967"/>
    </source>
</evidence>
<proteinExistence type="predicted"/>
<evidence type="ECO:0000313" key="3">
    <source>
        <dbReference type="EMBL" id="MBU8545967.1"/>
    </source>
</evidence>
<dbReference type="GO" id="GO:0004497">
    <property type="term" value="F:monooxygenase activity"/>
    <property type="evidence" value="ECO:0007669"/>
    <property type="project" value="UniProtKB-KW"/>
</dbReference>
<feature type="domain" description="FAD-binding" evidence="2">
    <location>
        <begin position="8"/>
        <end position="345"/>
    </location>
</feature>
<keyword evidence="3" id="KW-0503">Monooxygenase</keyword>
<keyword evidence="4" id="KW-1185">Reference proteome</keyword>
<dbReference type="InterPro" id="IPR050631">
    <property type="entry name" value="PheA/TfdB_FAD_monoxygenase"/>
</dbReference>
<dbReference type="Proteomes" id="UP000689967">
    <property type="component" value="Unassembled WGS sequence"/>
</dbReference>
<gene>
    <name evidence="3" type="ORF">JJQ90_19755</name>
</gene>
<comment type="caution">
    <text evidence="3">The sequence shown here is derived from an EMBL/GenBank/DDBJ whole genome shotgun (WGS) entry which is preliminary data.</text>
</comment>
<reference evidence="3 4" key="1">
    <citation type="submission" date="2021-01" db="EMBL/GenBank/DDBJ databases">
        <title>Roseomonas sp. nov, a bacterium isolated from an oil production mixture in Yumen Oilfield.</title>
        <authorList>
            <person name="Wu D."/>
        </authorList>
    </citation>
    <scope>NUCLEOTIDE SEQUENCE [LARGE SCALE GENOMIC DNA]</scope>
    <source>
        <strain evidence="3 4">ROY-5-3</strain>
    </source>
</reference>
<sequence length="403" mass="44032">MTDSTRRIVIVGAGPVGLVLALKLATMGLPSLVLEAGDDISEELRASTFHPPSLDMLDTLGLAQDLIAQGLVTPTWQIRRHEDGARAVFDLGVLRDDTAHPYRLQAEQWKLSRLILAKLAAEHAGTVELRFGAKVDTVVHGADHVALTGQGFDPVEAPYVVGCDGARSVIRRAMGLDFAGDTYPETTILATTPFPFHEVFEGLSNVNYIWTQHPAFSGTFSLLRVPGLWRASLHTAPGESVEQALEPAAIERKLQAIHPKGTPYEVPDLRPYRIHQRIVENYRIGRLILAGDAAHLNSPSGGMGMNGGIQDAMELAETLAPVWRGEEDAALLDRYTRRRQPIAAREIIAQADRNRARMRETDPARRAALLADLQATAADPVKAREHLLRSSMISGLRAASRIM</sequence>
<accession>A0ABS6HDR6</accession>
<dbReference type="PANTHER" id="PTHR43476">
    <property type="entry name" value="3-(3-HYDROXY-PHENYL)PROPIONATE/3-HYDROXYCINNAMIC ACID HYDROXYLASE"/>
    <property type="match status" value="1"/>
</dbReference>